<protein>
    <submittedName>
        <fullName evidence="1">Transmembrane protein, putative</fullName>
    </submittedName>
</protein>
<dbReference type="Proteomes" id="UP000009168">
    <property type="component" value="Unassembled WGS sequence"/>
</dbReference>
<gene>
    <name evidence="1" type="ORF">TTHERM_00418130</name>
</gene>
<name>Q22NY2_TETTS</name>
<dbReference type="InParanoid" id="Q22NY2"/>
<keyword evidence="2" id="KW-1185">Reference proteome</keyword>
<dbReference type="GeneID" id="7826813"/>
<evidence type="ECO:0000313" key="2">
    <source>
        <dbReference type="Proteomes" id="UP000009168"/>
    </source>
</evidence>
<dbReference type="AlphaFoldDB" id="Q22NY2"/>
<evidence type="ECO:0000313" key="1">
    <source>
        <dbReference type="EMBL" id="EAR87029.1"/>
    </source>
</evidence>
<reference evidence="2" key="1">
    <citation type="journal article" date="2006" name="PLoS Biol.">
        <title>Macronuclear genome sequence of the ciliate Tetrahymena thermophila, a model eukaryote.</title>
        <authorList>
            <person name="Eisen J.A."/>
            <person name="Coyne R.S."/>
            <person name="Wu M."/>
            <person name="Wu D."/>
            <person name="Thiagarajan M."/>
            <person name="Wortman J.R."/>
            <person name="Badger J.H."/>
            <person name="Ren Q."/>
            <person name="Amedeo P."/>
            <person name="Jones K.M."/>
            <person name="Tallon L.J."/>
            <person name="Delcher A.L."/>
            <person name="Salzberg S.L."/>
            <person name="Silva J.C."/>
            <person name="Haas B.J."/>
            <person name="Majoros W.H."/>
            <person name="Farzad M."/>
            <person name="Carlton J.M."/>
            <person name="Smith R.K. Jr."/>
            <person name="Garg J."/>
            <person name="Pearlman R.E."/>
            <person name="Karrer K.M."/>
            <person name="Sun L."/>
            <person name="Manning G."/>
            <person name="Elde N.C."/>
            <person name="Turkewitz A.P."/>
            <person name="Asai D.J."/>
            <person name="Wilkes D.E."/>
            <person name="Wang Y."/>
            <person name="Cai H."/>
            <person name="Collins K."/>
            <person name="Stewart B.A."/>
            <person name="Lee S.R."/>
            <person name="Wilamowska K."/>
            <person name="Weinberg Z."/>
            <person name="Ruzzo W.L."/>
            <person name="Wloga D."/>
            <person name="Gaertig J."/>
            <person name="Frankel J."/>
            <person name="Tsao C.-C."/>
            <person name="Gorovsky M.A."/>
            <person name="Keeling P.J."/>
            <person name="Waller R.F."/>
            <person name="Patron N.J."/>
            <person name="Cherry J.M."/>
            <person name="Stover N.A."/>
            <person name="Krieger C.J."/>
            <person name="del Toro C."/>
            <person name="Ryder H.F."/>
            <person name="Williamson S.C."/>
            <person name="Barbeau R.A."/>
            <person name="Hamilton E.P."/>
            <person name="Orias E."/>
        </authorList>
    </citation>
    <scope>NUCLEOTIDE SEQUENCE [LARGE SCALE GENOMIC DNA]</scope>
    <source>
        <strain evidence="2">SB210</strain>
    </source>
</reference>
<keyword evidence="1" id="KW-0812">Transmembrane</keyword>
<keyword evidence="1" id="KW-0472">Membrane</keyword>
<dbReference type="RefSeq" id="XP_001007274.1">
    <property type="nucleotide sequence ID" value="XM_001007274.3"/>
</dbReference>
<dbReference type="KEGG" id="tet:TTHERM_00418130"/>
<dbReference type="EMBL" id="GG662856">
    <property type="protein sequence ID" value="EAR87029.1"/>
    <property type="molecule type" value="Genomic_DNA"/>
</dbReference>
<accession>Q22NY2</accession>
<organism evidence="1 2">
    <name type="scientific">Tetrahymena thermophila (strain SB210)</name>
    <dbReference type="NCBI Taxonomy" id="312017"/>
    <lineage>
        <taxon>Eukaryota</taxon>
        <taxon>Sar</taxon>
        <taxon>Alveolata</taxon>
        <taxon>Ciliophora</taxon>
        <taxon>Intramacronucleata</taxon>
        <taxon>Oligohymenophorea</taxon>
        <taxon>Hymenostomatida</taxon>
        <taxon>Tetrahymenina</taxon>
        <taxon>Tetrahymenidae</taxon>
        <taxon>Tetrahymena</taxon>
    </lineage>
</organism>
<proteinExistence type="predicted"/>
<dbReference type="HOGENOM" id="CLU_149666_0_0_1"/>
<sequence>MANYKLSAFLSVALISLAVFGSYLAINGRNQMLENSSNTTTFSKWAQCYTNLNATSCEDVKNNSTELALCYSASYGVGQLTYDGSNQTTSECHNFRQYFNNATSTDYINLGDHYFNCFLSGDILKIAYESQYYYNQVYTPIYITCAGY</sequence>